<name>A0A132MHP5_HYDSH</name>
<dbReference type="EMBL" id="JXBB01000001">
    <property type="protein sequence ID" value="OAR05487.1"/>
    <property type="molecule type" value="Genomic_DNA"/>
</dbReference>
<evidence type="ECO:0008006" key="3">
    <source>
        <dbReference type="Google" id="ProtNLM"/>
    </source>
</evidence>
<dbReference type="PANTHER" id="PTHR34655">
    <property type="entry name" value="CONSERVED WITHIN P. AEROPHILUM"/>
    <property type="match status" value="1"/>
</dbReference>
<dbReference type="Gene3D" id="3.40.1260.10">
    <property type="entry name" value="DsrEFH-like"/>
    <property type="match status" value="1"/>
</dbReference>
<dbReference type="PANTHER" id="PTHR34655:SF1">
    <property type="match status" value="1"/>
</dbReference>
<dbReference type="OrthoDB" id="9802028at2"/>
<comment type="caution">
    <text evidence="1">The sequence shown here is derived from an EMBL/GenBank/DDBJ whole genome shotgun (WGS) entry which is preliminary data.</text>
</comment>
<dbReference type="InterPro" id="IPR032836">
    <property type="entry name" value="DsrE2-like"/>
</dbReference>
<accession>A0A132MHP5</accession>
<dbReference type="RefSeq" id="WP_066197613.1">
    <property type="nucleotide sequence ID" value="NZ_CBCSAS010000013.1"/>
</dbReference>
<gene>
    <name evidence="1" type="ORF">SA87_11400</name>
</gene>
<sequence length="132" mass="13992">MTKNAQKLSIVLASEELEKVHAASLIASVAAMSGMEVHLFVTMNGLVPFLKSTQAEGRFRTGVVGEALRAKAQPFTELIANGKELGTLKVYACALAMDVMNWSKADLIDVFDDVIGVSAFFNIAAGGAIVTM</sequence>
<dbReference type="AlphaFoldDB" id="A0A132MHP5"/>
<dbReference type="Pfam" id="PF13686">
    <property type="entry name" value="DrsE_2"/>
    <property type="match status" value="2"/>
</dbReference>
<evidence type="ECO:0000313" key="2">
    <source>
        <dbReference type="Proteomes" id="UP000243024"/>
    </source>
</evidence>
<evidence type="ECO:0000313" key="1">
    <source>
        <dbReference type="EMBL" id="OAR05487.1"/>
    </source>
</evidence>
<protein>
    <recommendedName>
        <fullName evidence="3">Peroxiredoxin family protein</fullName>
    </recommendedName>
</protein>
<keyword evidence="2" id="KW-1185">Reference proteome</keyword>
<dbReference type="SUPFAM" id="SSF75169">
    <property type="entry name" value="DsrEFH-like"/>
    <property type="match status" value="1"/>
</dbReference>
<dbReference type="InterPro" id="IPR027396">
    <property type="entry name" value="DsrEFH-like"/>
</dbReference>
<reference evidence="1 2" key="1">
    <citation type="submission" date="2015-09" db="EMBL/GenBank/DDBJ databases">
        <title>Draft genome sequence of Hydrogenibacillus schlegelii DSM 2000.</title>
        <authorList>
            <person name="Hemp J."/>
        </authorList>
    </citation>
    <scope>NUCLEOTIDE SEQUENCE [LARGE SCALE GENOMIC DNA]</scope>
    <source>
        <strain evidence="1 2">MA 48</strain>
    </source>
</reference>
<dbReference type="Proteomes" id="UP000243024">
    <property type="component" value="Unassembled WGS sequence"/>
</dbReference>
<proteinExistence type="predicted"/>
<organism evidence="1 2">
    <name type="scientific">Hydrogenibacillus schlegelii</name>
    <name type="common">Bacillus schlegelii</name>
    <dbReference type="NCBI Taxonomy" id="1484"/>
    <lineage>
        <taxon>Bacteria</taxon>
        <taxon>Bacillati</taxon>
        <taxon>Bacillota</taxon>
        <taxon>Bacilli</taxon>
        <taxon>Bacillales</taxon>
        <taxon>Bacillales Family X. Incertae Sedis</taxon>
        <taxon>Hydrogenibacillus</taxon>
    </lineage>
</organism>
<dbReference type="STRING" id="1484.SA87_11400"/>